<dbReference type="Pfam" id="PF12854">
    <property type="entry name" value="PPR_1"/>
    <property type="match status" value="1"/>
</dbReference>
<sequence>MLERGIAPDSYTYSSILEGLCREAKAGAACEIFKMSMQQDIKLAQFVLTTLIRSLCKQVLLKGLVDAGEMDMALEHIQWLVKSSPRIPFQFLLN</sequence>
<accession>A0A7J6V2L2</accession>
<evidence type="ECO:0000313" key="3">
    <source>
        <dbReference type="EMBL" id="KAF5178642.1"/>
    </source>
</evidence>
<feature type="repeat" description="PPR" evidence="2">
    <location>
        <begin position="9"/>
        <end position="43"/>
    </location>
</feature>
<dbReference type="OrthoDB" id="1031825at2759"/>
<keyword evidence="1" id="KW-0677">Repeat</keyword>
<dbReference type="Gene3D" id="1.25.40.10">
    <property type="entry name" value="Tetratricopeptide repeat domain"/>
    <property type="match status" value="1"/>
</dbReference>
<evidence type="ECO:0008006" key="5">
    <source>
        <dbReference type="Google" id="ProtNLM"/>
    </source>
</evidence>
<dbReference type="NCBIfam" id="TIGR00756">
    <property type="entry name" value="PPR"/>
    <property type="match status" value="1"/>
</dbReference>
<reference evidence="3 4" key="1">
    <citation type="submission" date="2020-06" db="EMBL/GenBank/DDBJ databases">
        <title>Transcriptomic and genomic resources for Thalictrum thalictroides and T. hernandezii: Facilitating candidate gene discovery in an emerging model plant lineage.</title>
        <authorList>
            <person name="Arias T."/>
            <person name="Riano-Pachon D.M."/>
            <person name="Di Stilio V.S."/>
        </authorList>
    </citation>
    <scope>NUCLEOTIDE SEQUENCE [LARGE SCALE GENOMIC DNA]</scope>
    <source>
        <strain evidence="4">cv. WT478/WT964</strain>
        <tissue evidence="3">Leaves</tissue>
    </source>
</reference>
<protein>
    <recommendedName>
        <fullName evidence="5">Pentatricopeptide repeat-containing protein</fullName>
    </recommendedName>
</protein>
<dbReference type="PROSITE" id="PS51375">
    <property type="entry name" value="PPR"/>
    <property type="match status" value="1"/>
</dbReference>
<gene>
    <name evidence="3" type="ORF">FRX31_031772</name>
</gene>
<dbReference type="GO" id="GO:0003729">
    <property type="term" value="F:mRNA binding"/>
    <property type="evidence" value="ECO:0007669"/>
    <property type="project" value="TreeGrafter"/>
</dbReference>
<dbReference type="PANTHER" id="PTHR47932">
    <property type="entry name" value="ATPASE EXPRESSION PROTEIN 3"/>
    <property type="match status" value="1"/>
</dbReference>
<proteinExistence type="predicted"/>
<evidence type="ECO:0000256" key="2">
    <source>
        <dbReference type="PROSITE-ProRule" id="PRU00708"/>
    </source>
</evidence>
<dbReference type="PANTHER" id="PTHR47932:SF63">
    <property type="entry name" value="OS08G0290000 PROTEIN"/>
    <property type="match status" value="1"/>
</dbReference>
<keyword evidence="4" id="KW-1185">Reference proteome</keyword>
<evidence type="ECO:0000256" key="1">
    <source>
        <dbReference type="ARBA" id="ARBA00022737"/>
    </source>
</evidence>
<dbReference type="EMBL" id="JABWDY010039838">
    <property type="protein sequence ID" value="KAF5178642.1"/>
    <property type="molecule type" value="Genomic_DNA"/>
</dbReference>
<dbReference type="Proteomes" id="UP000554482">
    <property type="component" value="Unassembled WGS sequence"/>
</dbReference>
<organism evidence="3 4">
    <name type="scientific">Thalictrum thalictroides</name>
    <name type="common">Rue-anemone</name>
    <name type="synonym">Anemone thalictroides</name>
    <dbReference type="NCBI Taxonomy" id="46969"/>
    <lineage>
        <taxon>Eukaryota</taxon>
        <taxon>Viridiplantae</taxon>
        <taxon>Streptophyta</taxon>
        <taxon>Embryophyta</taxon>
        <taxon>Tracheophyta</taxon>
        <taxon>Spermatophyta</taxon>
        <taxon>Magnoliopsida</taxon>
        <taxon>Ranunculales</taxon>
        <taxon>Ranunculaceae</taxon>
        <taxon>Thalictroideae</taxon>
        <taxon>Thalictrum</taxon>
    </lineage>
</organism>
<dbReference type="InterPro" id="IPR011990">
    <property type="entry name" value="TPR-like_helical_dom_sf"/>
</dbReference>
<name>A0A7J6V2L2_THATH</name>
<dbReference type="InterPro" id="IPR002885">
    <property type="entry name" value="PPR_rpt"/>
</dbReference>
<dbReference type="AlphaFoldDB" id="A0A7J6V2L2"/>
<comment type="caution">
    <text evidence="3">The sequence shown here is derived from an EMBL/GenBank/DDBJ whole genome shotgun (WGS) entry which is preliminary data.</text>
</comment>
<evidence type="ECO:0000313" key="4">
    <source>
        <dbReference type="Proteomes" id="UP000554482"/>
    </source>
</evidence>